<name>O48495_BPSPP</name>
<dbReference type="GeneID" id="955276"/>
<dbReference type="PIR" id="T42348">
    <property type="entry name" value="T42348"/>
</dbReference>
<reference evidence="2" key="1">
    <citation type="journal article" date="1997" name="Gene">
        <title>The complete nucleotide sequence and functional organization of Bacillus subtilis bacteriophage SPP1.</title>
        <authorList>
            <person name="Alonso J.C."/>
            <person name="Luder G."/>
            <person name="Stiege A.C."/>
            <person name="Chai S."/>
            <person name="Weise F."/>
            <person name="Trautner T.A."/>
        </authorList>
    </citation>
    <scope>NUCLEOTIDE SEQUENCE [LARGE SCALE GENOMIC DNA]</scope>
</reference>
<dbReference type="RefSeq" id="NP_690739.1">
    <property type="nucleotide sequence ID" value="NC_004166.2"/>
</dbReference>
<proteinExistence type="predicted"/>
<protein>
    <submittedName>
        <fullName evidence="1">Bacteriophage SPP1 complete nucleotide sequence</fullName>
    </submittedName>
</protein>
<evidence type="ECO:0000313" key="1">
    <source>
        <dbReference type="EMBL" id="CAA66502.1"/>
    </source>
</evidence>
<sequence length="56" mass="6510">MEKQTHYTPEEIEYIKKNYLVGKHGNVQMMAYKLNRTVGGLRKKIHALTKSGEMSK</sequence>
<keyword evidence="2" id="KW-1185">Reference proteome</keyword>
<dbReference type="EMBL" id="X97918">
    <property type="protein sequence ID" value="CAA66502.1"/>
    <property type="molecule type" value="Genomic_DNA"/>
</dbReference>
<organism evidence="1 2">
    <name type="scientific">Bacillus phage SPP1</name>
    <name type="common">Bacteriophage SPP1</name>
    <dbReference type="NCBI Taxonomy" id="10724"/>
    <lineage>
        <taxon>Viruses</taxon>
        <taxon>Duplodnaviria</taxon>
        <taxon>Heunggongvirae</taxon>
        <taxon>Uroviricota</taxon>
        <taxon>Caudoviricetes</taxon>
        <taxon>Trautnerviridae</taxon>
        <taxon>Polsinellivirinae</taxon>
        <taxon>Rivavirus</taxon>
        <taxon>Rivavirus SPP1</taxon>
    </lineage>
</organism>
<dbReference type="KEGG" id="vg:955276"/>
<evidence type="ECO:0000313" key="2">
    <source>
        <dbReference type="Proteomes" id="UP000002559"/>
    </source>
</evidence>
<organismHost>
    <name type="scientific">Bacillus subtilis</name>
    <dbReference type="NCBI Taxonomy" id="1423"/>
</organismHost>
<accession>O48495</accession>
<dbReference type="Proteomes" id="UP000002559">
    <property type="component" value="Segment"/>
</dbReference>